<dbReference type="AlphaFoldDB" id="A0A7W5FRQ8"/>
<accession>A0A7W5FRQ8</accession>
<reference evidence="1 2" key="1">
    <citation type="submission" date="2020-08" db="EMBL/GenBank/DDBJ databases">
        <title>Genomic Encyclopedia of Type Strains, Phase III (KMG-III): the genomes of soil and plant-associated and newly described type strains.</title>
        <authorList>
            <person name="Whitman W."/>
        </authorList>
    </citation>
    <scope>NUCLEOTIDE SEQUENCE [LARGE SCALE GENOMIC DNA]</scope>
    <source>
        <strain evidence="1 2">CECT 5862</strain>
    </source>
</reference>
<comment type="caution">
    <text evidence="1">The sequence shown here is derived from an EMBL/GenBank/DDBJ whole genome shotgun (WGS) entry which is preliminary data.</text>
</comment>
<proteinExistence type="predicted"/>
<evidence type="ECO:0000313" key="1">
    <source>
        <dbReference type="EMBL" id="MBB3114790.1"/>
    </source>
</evidence>
<dbReference type="EMBL" id="JACHXK010000045">
    <property type="protein sequence ID" value="MBB3114790.1"/>
    <property type="molecule type" value="Genomic_DNA"/>
</dbReference>
<dbReference type="RefSeq" id="WP_183604797.1">
    <property type="nucleotide sequence ID" value="NZ_JACHXK010000045.1"/>
</dbReference>
<keyword evidence="2" id="KW-1185">Reference proteome</keyword>
<evidence type="ECO:0000313" key="2">
    <source>
        <dbReference type="Proteomes" id="UP000570361"/>
    </source>
</evidence>
<organism evidence="1 2">
    <name type="scientific">Paenibacillus phyllosphaerae</name>
    <dbReference type="NCBI Taxonomy" id="274593"/>
    <lineage>
        <taxon>Bacteria</taxon>
        <taxon>Bacillati</taxon>
        <taxon>Bacillota</taxon>
        <taxon>Bacilli</taxon>
        <taxon>Bacillales</taxon>
        <taxon>Paenibacillaceae</taxon>
        <taxon>Paenibacillus</taxon>
    </lineage>
</organism>
<sequence length="74" mass="8574">MSTSEAKKKRKQAIRSGKADPADYRLNWNGLSGVTRVTPTKQEVMMKQQHKHKKKWNPDASNDARIPFLLFYTL</sequence>
<name>A0A7W5FRQ8_9BACL</name>
<protein>
    <submittedName>
        <fullName evidence="1">Uncharacterized protein</fullName>
    </submittedName>
</protein>
<dbReference type="Proteomes" id="UP000570361">
    <property type="component" value="Unassembled WGS sequence"/>
</dbReference>
<gene>
    <name evidence="1" type="ORF">FHS18_006950</name>
</gene>